<keyword evidence="3" id="KW-0949">S-adenosyl-L-methionine</keyword>
<comment type="similarity">
    <text evidence="3">Belongs to the methyltransferase superfamily. RsmD family.</text>
</comment>
<keyword evidence="3" id="KW-0698">rRNA processing</keyword>
<evidence type="ECO:0000313" key="4">
    <source>
        <dbReference type="EMBL" id="TDP30790.1"/>
    </source>
</evidence>
<dbReference type="CDD" id="cd02440">
    <property type="entry name" value="AdoMet_MTases"/>
    <property type="match status" value="1"/>
</dbReference>
<organism evidence="4 5">
    <name type="scientific">Idiomarina aquatica</name>
    <dbReference type="NCBI Taxonomy" id="1327752"/>
    <lineage>
        <taxon>Bacteria</taxon>
        <taxon>Pseudomonadati</taxon>
        <taxon>Pseudomonadota</taxon>
        <taxon>Gammaproteobacteria</taxon>
        <taxon>Alteromonadales</taxon>
        <taxon>Idiomarinaceae</taxon>
        <taxon>Idiomarina</taxon>
    </lineage>
</organism>
<comment type="caution">
    <text evidence="4">The sequence shown here is derived from an EMBL/GenBank/DDBJ whole genome shotgun (WGS) entry which is preliminary data.</text>
</comment>
<comment type="catalytic activity">
    <reaction evidence="3">
        <text>guanosine(966) in 16S rRNA + S-adenosyl-L-methionine = N(2)-methylguanosine(966) in 16S rRNA + S-adenosyl-L-homocysteine + H(+)</text>
        <dbReference type="Rhea" id="RHEA:23548"/>
        <dbReference type="Rhea" id="RHEA-COMP:10211"/>
        <dbReference type="Rhea" id="RHEA-COMP:10212"/>
        <dbReference type="ChEBI" id="CHEBI:15378"/>
        <dbReference type="ChEBI" id="CHEBI:57856"/>
        <dbReference type="ChEBI" id="CHEBI:59789"/>
        <dbReference type="ChEBI" id="CHEBI:74269"/>
        <dbReference type="ChEBI" id="CHEBI:74481"/>
        <dbReference type="EC" id="2.1.1.171"/>
    </reaction>
</comment>
<dbReference type="EC" id="2.1.1.171" evidence="3"/>
<evidence type="ECO:0000256" key="3">
    <source>
        <dbReference type="PIRNR" id="PIRNR004553"/>
    </source>
</evidence>
<evidence type="ECO:0000313" key="5">
    <source>
        <dbReference type="Proteomes" id="UP000295531"/>
    </source>
</evidence>
<accession>A0A4R6P1P0</accession>
<dbReference type="Pfam" id="PF03602">
    <property type="entry name" value="Cons_hypoth95"/>
    <property type="match status" value="1"/>
</dbReference>
<evidence type="ECO:0000256" key="2">
    <source>
        <dbReference type="ARBA" id="ARBA00022679"/>
    </source>
</evidence>
<dbReference type="InterPro" id="IPR029063">
    <property type="entry name" value="SAM-dependent_MTases_sf"/>
</dbReference>
<name>A0A4R6P1P0_9GAMM</name>
<dbReference type="OrthoDB" id="9803017at2"/>
<dbReference type="RefSeq" id="WP_133540336.1">
    <property type="nucleotide sequence ID" value="NZ_SNXI01000015.1"/>
</dbReference>
<dbReference type="InterPro" id="IPR004398">
    <property type="entry name" value="RNA_MeTrfase_RsmD"/>
</dbReference>
<dbReference type="EMBL" id="SNXI01000015">
    <property type="protein sequence ID" value="TDP30790.1"/>
    <property type="molecule type" value="Genomic_DNA"/>
</dbReference>
<keyword evidence="5" id="KW-1185">Reference proteome</keyword>
<gene>
    <name evidence="4" type="ORF">DEU29_11573</name>
</gene>
<comment type="function">
    <text evidence="3">Specifically methylates the guanine in position 966 of 16S rRNA in the assembled 30S particle.</text>
</comment>
<keyword evidence="2 3" id="KW-0808">Transferase</keyword>
<reference evidence="4 5" key="1">
    <citation type="submission" date="2019-03" db="EMBL/GenBank/DDBJ databases">
        <title>Freshwater and sediment microbial communities from various areas in North America, analyzing microbe dynamics in response to fracking.</title>
        <authorList>
            <person name="Lamendella R."/>
        </authorList>
    </citation>
    <scope>NUCLEOTIDE SEQUENCE [LARGE SCALE GENOMIC DNA]</scope>
    <source>
        <strain evidence="4 5">18_TX</strain>
    </source>
</reference>
<evidence type="ECO:0000256" key="1">
    <source>
        <dbReference type="ARBA" id="ARBA00022603"/>
    </source>
</evidence>
<dbReference type="PANTHER" id="PTHR43542:SF1">
    <property type="entry name" value="METHYLTRANSFERASE"/>
    <property type="match status" value="1"/>
</dbReference>
<dbReference type="Gene3D" id="3.40.50.150">
    <property type="entry name" value="Vaccinia Virus protein VP39"/>
    <property type="match status" value="1"/>
</dbReference>
<keyword evidence="1 3" id="KW-0489">Methyltransferase</keyword>
<sequence length="189" mass="21013">MRKNQGQLRIIGGQWKSRKLPILNSEGLRPTTDRVRETLFNWLQFDIAGAVAIDLFAGSGGLGFEAASRGARQVVMVEKDHRVANQLQQNVALLGADNITVLTTDALQLMQSPSSLPSQWDIVFVDPPFNLGLASQSLEQLSQLPQLSPETLVYLETEATLTLPQLAQWHTLKEKRHGAVCFRLLQKKD</sequence>
<dbReference type="GO" id="GO:0052913">
    <property type="term" value="F:16S rRNA (guanine(966)-N(2))-methyltransferase activity"/>
    <property type="evidence" value="ECO:0007669"/>
    <property type="project" value="UniProtKB-EC"/>
</dbReference>
<dbReference type="Proteomes" id="UP000295531">
    <property type="component" value="Unassembled WGS sequence"/>
</dbReference>
<dbReference type="AlphaFoldDB" id="A0A4R6P1P0"/>
<dbReference type="PANTHER" id="PTHR43542">
    <property type="entry name" value="METHYLTRANSFERASE"/>
    <property type="match status" value="1"/>
</dbReference>
<dbReference type="SUPFAM" id="SSF53335">
    <property type="entry name" value="S-adenosyl-L-methionine-dependent methyltransferases"/>
    <property type="match status" value="1"/>
</dbReference>
<protein>
    <recommendedName>
        <fullName evidence="3">Ribosomal RNA small subunit methyltransferase D</fullName>
        <ecNumber evidence="3">2.1.1.171</ecNumber>
    </recommendedName>
</protein>
<proteinExistence type="inferred from homology"/>
<dbReference type="PIRSF" id="PIRSF004553">
    <property type="entry name" value="CHP00095"/>
    <property type="match status" value="1"/>
</dbReference>
<dbReference type="NCBIfam" id="TIGR00095">
    <property type="entry name" value="16S rRNA (guanine(966)-N(2))-methyltransferase RsmD"/>
    <property type="match status" value="1"/>
</dbReference>